<dbReference type="GO" id="GO:0015833">
    <property type="term" value="P:peptide transport"/>
    <property type="evidence" value="ECO:0007669"/>
    <property type="project" value="InterPro"/>
</dbReference>
<dbReference type="InterPro" id="IPR050319">
    <property type="entry name" value="ABC_transp_ATP-bind"/>
</dbReference>
<dbReference type="InterPro" id="IPR027417">
    <property type="entry name" value="P-loop_NTPase"/>
</dbReference>
<evidence type="ECO:0000313" key="6">
    <source>
        <dbReference type="EMBL" id="EWC63741.1"/>
    </source>
</evidence>
<feature type="domain" description="ABC transporter" evidence="5">
    <location>
        <begin position="268"/>
        <end position="510"/>
    </location>
</feature>
<evidence type="ECO:0000313" key="7">
    <source>
        <dbReference type="Proteomes" id="UP000019277"/>
    </source>
</evidence>
<proteinExistence type="inferred from homology"/>
<dbReference type="PROSITE" id="PS50893">
    <property type="entry name" value="ABC_TRANSPORTER_2"/>
    <property type="match status" value="2"/>
</dbReference>
<dbReference type="SMART" id="SM00382">
    <property type="entry name" value="AAA"/>
    <property type="match status" value="2"/>
</dbReference>
<dbReference type="SUPFAM" id="SSF52540">
    <property type="entry name" value="P-loop containing nucleoside triphosphate hydrolases"/>
    <property type="match status" value="2"/>
</dbReference>
<sequence length="525" mass="55439">MIEITDLTVADTSGRAVLDRVSLHVSPGERVGIVGESGSGKTTLATALLGAIRPGLRAVGGTVTFSGTDVLALDRRRLRALRRESIAYLGQDPATALTPTLRVGGQVAELATDPSPESVARHLAGVGLPGDRAFQRRFPHQLSGGQQQRLALARVLAGDPELLILDEPTTGLDAITQDLVLRQIEELAAARGITLLFITHDLVAAARLSDRLVVLRHGRVVEEGPLAATLSAPRHPYTRELVAAVPDVAEAFEKYGHSVFETSRAPLLEVRALGAGHGRGRKRVTTAREVSFTVERGECVALLGESGSGKTTIARCVSGHHRPDSGEVVVDGEVLPDVRSRTLAQRRKVQLVPQDSAGSLNPRRTVGAAISRVLKVLQGLTGAAAEAETARLLALVGLPAEMAGRLPRQLSGGQRQRVTIARALAAKPDLLVCDEITSSLDVRVQAGVLDLVASLSESEGLGVVLITHDLGVIARMADRVLALRGGEVCEQGTVHEVLGEPRHEWTAALVAAVPSLRAELDARVA</sequence>
<evidence type="ECO:0000256" key="3">
    <source>
        <dbReference type="ARBA" id="ARBA00022741"/>
    </source>
</evidence>
<dbReference type="GO" id="GO:0016887">
    <property type="term" value="F:ATP hydrolysis activity"/>
    <property type="evidence" value="ECO:0007669"/>
    <property type="project" value="InterPro"/>
</dbReference>
<dbReference type="GO" id="GO:0005524">
    <property type="term" value="F:ATP binding"/>
    <property type="evidence" value="ECO:0007669"/>
    <property type="project" value="UniProtKB-KW"/>
</dbReference>
<keyword evidence="4 6" id="KW-0067">ATP-binding</keyword>
<dbReference type="CDD" id="cd03257">
    <property type="entry name" value="ABC_NikE_OppD_transporters"/>
    <property type="match status" value="2"/>
</dbReference>
<evidence type="ECO:0000256" key="2">
    <source>
        <dbReference type="ARBA" id="ARBA00022448"/>
    </source>
</evidence>
<dbReference type="InterPro" id="IPR017871">
    <property type="entry name" value="ABC_transporter-like_CS"/>
</dbReference>
<gene>
    <name evidence="6" type="ORF">UO65_0936</name>
</gene>
<dbReference type="Proteomes" id="UP000019277">
    <property type="component" value="Unassembled WGS sequence"/>
</dbReference>
<name>W7J440_9PSEU</name>
<feature type="domain" description="ABC transporter" evidence="5">
    <location>
        <begin position="2"/>
        <end position="242"/>
    </location>
</feature>
<accession>W7J440</accession>
<dbReference type="Pfam" id="PF08352">
    <property type="entry name" value="oligo_HPY"/>
    <property type="match status" value="2"/>
</dbReference>
<dbReference type="RefSeq" id="WP_035279043.1">
    <property type="nucleotide sequence ID" value="NZ_AYXG01000037.1"/>
</dbReference>
<dbReference type="PANTHER" id="PTHR43776">
    <property type="entry name" value="TRANSPORT ATP-BINDING PROTEIN"/>
    <property type="match status" value="1"/>
</dbReference>
<dbReference type="PANTHER" id="PTHR43776:SF7">
    <property type="entry name" value="D,D-DIPEPTIDE TRANSPORT ATP-BINDING PROTEIN DDPF-RELATED"/>
    <property type="match status" value="1"/>
</dbReference>
<dbReference type="InterPro" id="IPR003593">
    <property type="entry name" value="AAA+_ATPase"/>
</dbReference>
<dbReference type="InterPro" id="IPR003439">
    <property type="entry name" value="ABC_transporter-like_ATP-bd"/>
</dbReference>
<dbReference type="PROSITE" id="PS00211">
    <property type="entry name" value="ABC_TRANSPORTER_1"/>
    <property type="match status" value="2"/>
</dbReference>
<dbReference type="eggNOG" id="COG4172">
    <property type="taxonomic scope" value="Bacteria"/>
</dbReference>
<evidence type="ECO:0000259" key="5">
    <source>
        <dbReference type="PROSITE" id="PS50893"/>
    </source>
</evidence>
<organism evidence="6 7">
    <name type="scientific">Actinokineospora spheciospongiae</name>
    <dbReference type="NCBI Taxonomy" id="909613"/>
    <lineage>
        <taxon>Bacteria</taxon>
        <taxon>Bacillati</taxon>
        <taxon>Actinomycetota</taxon>
        <taxon>Actinomycetes</taxon>
        <taxon>Pseudonocardiales</taxon>
        <taxon>Pseudonocardiaceae</taxon>
        <taxon>Actinokineospora</taxon>
    </lineage>
</organism>
<keyword evidence="7" id="KW-1185">Reference proteome</keyword>
<keyword evidence="2" id="KW-0813">Transport</keyword>
<dbReference type="GO" id="GO:0055085">
    <property type="term" value="P:transmembrane transport"/>
    <property type="evidence" value="ECO:0007669"/>
    <property type="project" value="UniProtKB-ARBA"/>
</dbReference>
<keyword evidence="3" id="KW-0547">Nucleotide-binding</keyword>
<dbReference type="EMBL" id="AYXG01000037">
    <property type="protein sequence ID" value="EWC63741.1"/>
    <property type="molecule type" value="Genomic_DNA"/>
</dbReference>
<evidence type="ECO:0000256" key="4">
    <source>
        <dbReference type="ARBA" id="ARBA00022840"/>
    </source>
</evidence>
<reference evidence="6 7" key="1">
    <citation type="journal article" date="2014" name="Genome Announc.">
        <title>Draft Genome Sequence of the Antitrypanosomally Active Sponge-Associated Bacterium Actinokineospora sp. Strain EG49.</title>
        <authorList>
            <person name="Harjes J."/>
            <person name="Ryu T."/>
            <person name="Abdelmohsen U.R."/>
            <person name="Moitinho-Silva L."/>
            <person name="Horn H."/>
            <person name="Ravasi T."/>
            <person name="Hentschel U."/>
        </authorList>
    </citation>
    <scope>NUCLEOTIDE SEQUENCE [LARGE SCALE GENOMIC DNA]</scope>
    <source>
        <strain evidence="6 7">EG49</strain>
    </source>
</reference>
<dbReference type="STRING" id="909613.UO65_0936"/>
<dbReference type="Pfam" id="PF00005">
    <property type="entry name" value="ABC_tran"/>
    <property type="match status" value="2"/>
</dbReference>
<dbReference type="OrthoDB" id="3169708at2"/>
<dbReference type="InterPro" id="IPR013563">
    <property type="entry name" value="Oligopep_ABC_C"/>
</dbReference>
<comment type="similarity">
    <text evidence="1">Belongs to the ABC transporter superfamily.</text>
</comment>
<evidence type="ECO:0000256" key="1">
    <source>
        <dbReference type="ARBA" id="ARBA00005417"/>
    </source>
</evidence>
<comment type="caution">
    <text evidence="6">The sequence shown here is derived from an EMBL/GenBank/DDBJ whole genome shotgun (WGS) entry which is preliminary data.</text>
</comment>
<dbReference type="Gene3D" id="3.40.50.300">
    <property type="entry name" value="P-loop containing nucleotide triphosphate hydrolases"/>
    <property type="match status" value="2"/>
</dbReference>
<dbReference type="AlphaFoldDB" id="W7J440"/>
<protein>
    <submittedName>
        <fullName evidence="6">Putative ABC transporter ATP-binding protein</fullName>
    </submittedName>
</protein>